<dbReference type="InterPro" id="IPR011989">
    <property type="entry name" value="ARM-like"/>
</dbReference>
<dbReference type="AlphaFoldDB" id="A0A9D5A7X0"/>
<evidence type="ECO:0000259" key="5">
    <source>
        <dbReference type="PROSITE" id="PS50303"/>
    </source>
</evidence>
<dbReference type="SMART" id="SM00025">
    <property type="entry name" value="Pumilio"/>
    <property type="match status" value="7"/>
</dbReference>
<gene>
    <name evidence="6" type="ORF">KIW84_065821</name>
</gene>
<dbReference type="GO" id="GO:0005737">
    <property type="term" value="C:cytoplasm"/>
    <property type="evidence" value="ECO:0007669"/>
    <property type="project" value="TreeGrafter"/>
</dbReference>
<dbReference type="Pfam" id="PF00806">
    <property type="entry name" value="PUF"/>
    <property type="match status" value="8"/>
</dbReference>
<keyword evidence="3" id="KW-0694">RNA-binding</keyword>
<evidence type="ECO:0000313" key="7">
    <source>
        <dbReference type="Proteomes" id="UP001058974"/>
    </source>
</evidence>
<keyword evidence="1" id="KW-0677">Repeat</keyword>
<dbReference type="GO" id="GO:0006417">
    <property type="term" value="P:regulation of translation"/>
    <property type="evidence" value="ECO:0007669"/>
    <property type="project" value="UniProtKB-KW"/>
</dbReference>
<dbReference type="Gramene" id="Psat06G0582100-T1">
    <property type="protein sequence ID" value="KAI5401122.1"/>
    <property type="gene ID" value="KIW84_065821"/>
</dbReference>
<feature type="domain" description="PUM-HD" evidence="5">
    <location>
        <begin position="105"/>
        <end position="452"/>
    </location>
</feature>
<evidence type="ECO:0000313" key="6">
    <source>
        <dbReference type="EMBL" id="KAI5401122.1"/>
    </source>
</evidence>
<name>A0A9D5A7X0_PEA</name>
<dbReference type="InterPro" id="IPR001313">
    <property type="entry name" value="Pumilio_RNA-bd_rpt"/>
</dbReference>
<dbReference type="Gramene" id="Psat6g216400.1">
    <property type="protein sequence ID" value="Psat6g216400.1.cds"/>
    <property type="gene ID" value="Psat6g216400"/>
</dbReference>
<dbReference type="PROSITE" id="PS50303">
    <property type="entry name" value="PUM_HD"/>
    <property type="match status" value="1"/>
</dbReference>
<comment type="caution">
    <text evidence="6">The sequence shown here is derived from an EMBL/GenBank/DDBJ whole genome shotgun (WGS) entry which is preliminary data.</text>
</comment>
<feature type="repeat" description="Pumilio" evidence="4">
    <location>
        <begin position="353"/>
        <end position="388"/>
    </location>
</feature>
<dbReference type="Proteomes" id="UP001058974">
    <property type="component" value="Chromosome 6"/>
</dbReference>
<dbReference type="PANTHER" id="PTHR12537">
    <property type="entry name" value="RNA BINDING PROTEIN PUMILIO-RELATED"/>
    <property type="match status" value="1"/>
</dbReference>
<protein>
    <recommendedName>
        <fullName evidence="5">PUM-HD domain-containing protein</fullName>
    </recommendedName>
</protein>
<accession>A0A9D5A7X0</accession>
<dbReference type="SUPFAM" id="SSF48371">
    <property type="entry name" value="ARM repeat"/>
    <property type="match status" value="1"/>
</dbReference>
<evidence type="ECO:0000256" key="1">
    <source>
        <dbReference type="ARBA" id="ARBA00022737"/>
    </source>
</evidence>
<feature type="repeat" description="Pumilio" evidence="4">
    <location>
        <begin position="389"/>
        <end position="429"/>
    </location>
</feature>
<evidence type="ECO:0000256" key="3">
    <source>
        <dbReference type="ARBA" id="ARBA00022884"/>
    </source>
</evidence>
<keyword evidence="7" id="KW-1185">Reference proteome</keyword>
<proteinExistence type="predicted"/>
<dbReference type="InterPro" id="IPR016024">
    <property type="entry name" value="ARM-type_fold"/>
</dbReference>
<dbReference type="PANTHER" id="PTHR12537:SF129">
    <property type="entry name" value="PUMILIO HOMOLOG 15-LIKE"/>
    <property type="match status" value="1"/>
</dbReference>
<feature type="repeat" description="Pumilio" evidence="4">
    <location>
        <begin position="167"/>
        <end position="205"/>
    </location>
</feature>
<dbReference type="InterPro" id="IPR033133">
    <property type="entry name" value="PUM-HD"/>
</dbReference>
<feature type="repeat" description="Pumilio" evidence="4">
    <location>
        <begin position="317"/>
        <end position="352"/>
    </location>
</feature>
<keyword evidence="2" id="KW-0810">Translation regulation</keyword>
<dbReference type="GO" id="GO:0003729">
    <property type="term" value="F:mRNA binding"/>
    <property type="evidence" value="ECO:0007669"/>
    <property type="project" value="TreeGrafter"/>
</dbReference>
<dbReference type="OrthoDB" id="668540at2759"/>
<sequence length="453" mass="51905">MGDKRSTVSSAAAAKFKFGIMEEQFRALQLQPSQINGVFQQVMEERFNIERNIHQYNDSNYFINSAPSMEESSSTMRGVYTSHRNIWSNGYGSSLPYEDYRMMEMASMGALTVTPPRMFGYLHHNNFFQPPWRGWVVLMATDCLECQYLQAIIEEGDPRSVAMILSEIKNNLHELMKHQFGNYLIQKLFEAKKGITNIQIDSIVYLIISDVQKFSDVCKNNHGTRVVQIMLENVRCPFTKYAVLHMMKSIIVELMNNVNGGYVIIQCVKIFPPTLKKVIMDELAKNCVDIATHKIGCSVVQTCLLESGILAIDLITSIISNATLLAEDPYGNYVVQFVIKMKFPLVNKRMIAELRGKFAGLSMNKHGSNVVEDLLRCSNQDDVHAIVKELMRSTNFLEVIQDPFGNYVVQRALKCTQGYLRRKLSFLIRSYRRELQYHPHGKLVFDNAKSKRR</sequence>
<evidence type="ECO:0000256" key="4">
    <source>
        <dbReference type="PROSITE-ProRule" id="PRU00317"/>
    </source>
</evidence>
<dbReference type="EMBL" id="JAMSHJ010000006">
    <property type="protein sequence ID" value="KAI5401122.1"/>
    <property type="molecule type" value="Genomic_DNA"/>
</dbReference>
<dbReference type="Gene3D" id="1.25.10.10">
    <property type="entry name" value="Leucine-rich Repeat Variant"/>
    <property type="match status" value="1"/>
</dbReference>
<evidence type="ECO:0000256" key="2">
    <source>
        <dbReference type="ARBA" id="ARBA00022845"/>
    </source>
</evidence>
<reference evidence="6 7" key="1">
    <citation type="journal article" date="2022" name="Nat. Genet.">
        <title>Improved pea reference genome and pan-genome highlight genomic features and evolutionary characteristics.</title>
        <authorList>
            <person name="Yang T."/>
            <person name="Liu R."/>
            <person name="Luo Y."/>
            <person name="Hu S."/>
            <person name="Wang D."/>
            <person name="Wang C."/>
            <person name="Pandey M.K."/>
            <person name="Ge S."/>
            <person name="Xu Q."/>
            <person name="Li N."/>
            <person name="Li G."/>
            <person name="Huang Y."/>
            <person name="Saxena R.K."/>
            <person name="Ji Y."/>
            <person name="Li M."/>
            <person name="Yan X."/>
            <person name="He Y."/>
            <person name="Liu Y."/>
            <person name="Wang X."/>
            <person name="Xiang C."/>
            <person name="Varshney R.K."/>
            <person name="Ding H."/>
            <person name="Gao S."/>
            <person name="Zong X."/>
        </authorList>
    </citation>
    <scope>NUCLEOTIDE SEQUENCE [LARGE SCALE GENOMIC DNA]</scope>
    <source>
        <strain evidence="6 7">cv. Zhongwan 6</strain>
    </source>
</reference>
<organism evidence="6 7">
    <name type="scientific">Pisum sativum</name>
    <name type="common">Garden pea</name>
    <name type="synonym">Lathyrus oleraceus</name>
    <dbReference type="NCBI Taxonomy" id="3888"/>
    <lineage>
        <taxon>Eukaryota</taxon>
        <taxon>Viridiplantae</taxon>
        <taxon>Streptophyta</taxon>
        <taxon>Embryophyta</taxon>
        <taxon>Tracheophyta</taxon>
        <taxon>Spermatophyta</taxon>
        <taxon>Magnoliopsida</taxon>
        <taxon>eudicotyledons</taxon>
        <taxon>Gunneridae</taxon>
        <taxon>Pentapetalae</taxon>
        <taxon>rosids</taxon>
        <taxon>fabids</taxon>
        <taxon>Fabales</taxon>
        <taxon>Fabaceae</taxon>
        <taxon>Papilionoideae</taxon>
        <taxon>50 kb inversion clade</taxon>
        <taxon>NPAAA clade</taxon>
        <taxon>Hologalegina</taxon>
        <taxon>IRL clade</taxon>
        <taxon>Fabeae</taxon>
        <taxon>Lathyrus</taxon>
    </lineage>
</organism>
<dbReference type="PROSITE" id="PS50302">
    <property type="entry name" value="PUM"/>
    <property type="match status" value="4"/>
</dbReference>